<dbReference type="Proteomes" id="UP000053236">
    <property type="component" value="Unassembled WGS sequence"/>
</dbReference>
<dbReference type="AlphaFoldDB" id="W2FTM9"/>
<sequence length="43" mass="4776">MEYLEQLAHEINVLPTGVSRIADLPISTADEVFAAVFSRMLNN</sequence>
<feature type="non-terminal residue" evidence="1">
    <location>
        <position position="43"/>
    </location>
</feature>
<reference evidence="1" key="1">
    <citation type="submission" date="2013-11" db="EMBL/GenBank/DDBJ databases">
        <title>The Genome Sequence of Phytophthora parasitica CJ02B3.</title>
        <authorList>
            <consortium name="The Broad Institute Genomics Platform"/>
            <person name="Russ C."/>
            <person name="Tyler B."/>
            <person name="Panabieres F."/>
            <person name="Shan W."/>
            <person name="Tripathy S."/>
            <person name="Grunwald N."/>
            <person name="Machado M."/>
            <person name="Johnson C.S."/>
            <person name="Arredondo F."/>
            <person name="Hong C."/>
            <person name="Coffey M."/>
            <person name="Young S.K."/>
            <person name="Zeng Q."/>
            <person name="Gargeya S."/>
            <person name="Fitzgerald M."/>
            <person name="Abouelleil A."/>
            <person name="Alvarado L."/>
            <person name="Chapman S.B."/>
            <person name="Gainer-Dewar J."/>
            <person name="Goldberg J."/>
            <person name="Griggs A."/>
            <person name="Gujja S."/>
            <person name="Hansen M."/>
            <person name="Howarth C."/>
            <person name="Imamovic A."/>
            <person name="Ireland A."/>
            <person name="Larimer J."/>
            <person name="McCowan C."/>
            <person name="Murphy C."/>
            <person name="Pearson M."/>
            <person name="Poon T.W."/>
            <person name="Priest M."/>
            <person name="Roberts A."/>
            <person name="Saif S."/>
            <person name="Shea T."/>
            <person name="Sykes S."/>
            <person name="Wortman J."/>
            <person name="Nusbaum C."/>
            <person name="Birren B."/>
        </authorList>
    </citation>
    <scope>NUCLEOTIDE SEQUENCE [LARGE SCALE GENOMIC DNA]</scope>
    <source>
        <strain evidence="1">CJ02B3</strain>
    </source>
</reference>
<gene>
    <name evidence="1" type="ORF">L915_19022</name>
</gene>
<protein>
    <submittedName>
        <fullName evidence="1">Uncharacterized protein</fullName>
    </submittedName>
</protein>
<name>W2FTM9_PHYNI</name>
<proteinExistence type="predicted"/>
<dbReference type="EMBL" id="KI689110">
    <property type="protein sequence ID" value="ETK74117.1"/>
    <property type="molecule type" value="Genomic_DNA"/>
</dbReference>
<organism evidence="1">
    <name type="scientific">Phytophthora nicotianae</name>
    <name type="common">Potato buckeye rot agent</name>
    <name type="synonym">Phytophthora parasitica</name>
    <dbReference type="NCBI Taxonomy" id="4792"/>
    <lineage>
        <taxon>Eukaryota</taxon>
        <taxon>Sar</taxon>
        <taxon>Stramenopiles</taxon>
        <taxon>Oomycota</taxon>
        <taxon>Peronosporomycetes</taxon>
        <taxon>Peronosporales</taxon>
        <taxon>Peronosporaceae</taxon>
        <taxon>Phytophthora</taxon>
    </lineage>
</organism>
<accession>W2FTM9</accession>
<evidence type="ECO:0000313" key="1">
    <source>
        <dbReference type="EMBL" id="ETK74117.1"/>
    </source>
</evidence>
<dbReference type="VEuPathDB" id="FungiDB:PPTG_17471"/>